<protein>
    <submittedName>
        <fullName evidence="1">Uncharacterized protein</fullName>
    </submittedName>
</protein>
<dbReference type="AlphaFoldDB" id="A0A6M3LLD2"/>
<organism evidence="1">
    <name type="scientific">viral metagenome</name>
    <dbReference type="NCBI Taxonomy" id="1070528"/>
    <lineage>
        <taxon>unclassified sequences</taxon>
        <taxon>metagenomes</taxon>
        <taxon>organismal metagenomes</taxon>
    </lineage>
</organism>
<gene>
    <name evidence="1" type="ORF">MM415B04183_0008</name>
</gene>
<name>A0A6M3LLD2_9ZZZZ</name>
<proteinExistence type="predicted"/>
<accession>A0A6M3LLD2</accession>
<reference evidence="1" key="1">
    <citation type="submission" date="2020-03" db="EMBL/GenBank/DDBJ databases">
        <title>The deep terrestrial virosphere.</title>
        <authorList>
            <person name="Holmfeldt K."/>
            <person name="Nilsson E."/>
            <person name="Simone D."/>
            <person name="Lopez-Fernandez M."/>
            <person name="Wu X."/>
            <person name="de Brujin I."/>
            <person name="Lundin D."/>
            <person name="Andersson A."/>
            <person name="Bertilsson S."/>
            <person name="Dopson M."/>
        </authorList>
    </citation>
    <scope>NUCLEOTIDE SEQUENCE</scope>
    <source>
        <strain evidence="1">MM415B04183</strain>
    </source>
</reference>
<dbReference type="EMBL" id="MT143160">
    <property type="protein sequence ID" value="QJA93575.1"/>
    <property type="molecule type" value="Genomic_DNA"/>
</dbReference>
<sequence length="64" mass="7499">MKKILLIEGCYECYKLDSRISREDYIVHTCIETQRSISNIDDIPSWCPLPDPVKQDRNGGLKWN</sequence>
<evidence type="ECO:0000313" key="1">
    <source>
        <dbReference type="EMBL" id="QJA93575.1"/>
    </source>
</evidence>